<feature type="transmembrane region" description="Helical" evidence="10">
    <location>
        <begin position="263"/>
        <end position="282"/>
    </location>
</feature>
<dbReference type="RefSeq" id="WP_051614689.1">
    <property type="nucleotide sequence ID" value="NZ_AWFG01000001.1"/>
</dbReference>
<dbReference type="eggNOG" id="COG0569">
    <property type="taxonomic scope" value="Bacteria"/>
</dbReference>
<dbReference type="EMBL" id="AWFG01000001">
    <property type="protein sequence ID" value="KCZ61286.1"/>
    <property type="molecule type" value="Genomic_DNA"/>
</dbReference>
<dbReference type="PATRIC" id="fig|1280947.3.peg.551"/>
<dbReference type="OrthoDB" id="570124at2"/>
<evidence type="ECO:0000313" key="13">
    <source>
        <dbReference type="Proteomes" id="UP000027190"/>
    </source>
</evidence>
<evidence type="ECO:0000256" key="7">
    <source>
        <dbReference type="ARBA" id="ARBA00023065"/>
    </source>
</evidence>
<evidence type="ECO:0000313" key="12">
    <source>
        <dbReference type="EMBL" id="KCZ61286.1"/>
    </source>
</evidence>
<dbReference type="STRING" id="1280947.HY30_02790"/>
<evidence type="ECO:0000256" key="10">
    <source>
        <dbReference type="SAM" id="Phobius"/>
    </source>
</evidence>
<evidence type="ECO:0000256" key="6">
    <source>
        <dbReference type="ARBA" id="ARBA00022989"/>
    </source>
</evidence>
<feature type="transmembrane region" description="Helical" evidence="10">
    <location>
        <begin position="210"/>
        <end position="228"/>
    </location>
</feature>
<protein>
    <recommendedName>
        <fullName evidence="11">Cation/H+ exchanger transmembrane domain-containing protein</fullName>
    </recommendedName>
</protein>
<keyword evidence="13" id="KW-1185">Reference proteome</keyword>
<dbReference type="Gene3D" id="1.20.1530.20">
    <property type="match status" value="1"/>
</dbReference>
<feature type="transmembrane region" description="Helical" evidence="10">
    <location>
        <begin position="41"/>
        <end position="62"/>
    </location>
</feature>
<feature type="transmembrane region" description="Helical" evidence="10">
    <location>
        <begin position="240"/>
        <end position="257"/>
    </location>
</feature>
<feature type="transmembrane region" description="Helical" evidence="10">
    <location>
        <begin position="354"/>
        <end position="375"/>
    </location>
</feature>
<reference evidence="12 13" key="1">
    <citation type="journal article" date="2014" name="Antonie Van Leeuwenhoek">
        <title>Hyphomonas beringensis sp. nov. and Hyphomonas chukchiensis sp. nov., isolated from surface seawater of the Bering Sea and Chukchi Sea.</title>
        <authorList>
            <person name="Li C."/>
            <person name="Lai Q."/>
            <person name="Li G."/>
            <person name="Dong C."/>
            <person name="Wang J."/>
            <person name="Liao Y."/>
            <person name="Shao Z."/>
        </authorList>
    </citation>
    <scope>NUCLEOTIDE SEQUENCE [LARGE SCALE GENOMIC DNA]</scope>
    <source>
        <strain evidence="12 13">BH-BN04-4</strain>
    </source>
</reference>
<keyword evidence="4" id="KW-1003">Cell membrane</keyword>
<name>A0A062USR9_9PROT</name>
<feature type="transmembrane region" description="Helical" evidence="10">
    <location>
        <begin position="139"/>
        <end position="159"/>
    </location>
</feature>
<dbReference type="PANTHER" id="PTHR32507:SF0">
    <property type="entry name" value="NA(+)_H(+) ANTIPORTER 2-RELATED"/>
    <property type="match status" value="1"/>
</dbReference>
<evidence type="ECO:0000256" key="3">
    <source>
        <dbReference type="ARBA" id="ARBA00022449"/>
    </source>
</evidence>
<dbReference type="GO" id="GO:0015297">
    <property type="term" value="F:antiporter activity"/>
    <property type="evidence" value="ECO:0007669"/>
    <property type="project" value="UniProtKB-KW"/>
</dbReference>
<feature type="transmembrane region" description="Helical" evidence="10">
    <location>
        <begin position="6"/>
        <end position="29"/>
    </location>
</feature>
<evidence type="ECO:0000256" key="4">
    <source>
        <dbReference type="ARBA" id="ARBA00022475"/>
    </source>
</evidence>
<dbReference type="Proteomes" id="UP000027190">
    <property type="component" value="Unassembled WGS sequence"/>
</dbReference>
<feature type="domain" description="Cation/H+ exchanger transmembrane" evidence="11">
    <location>
        <begin position="30"/>
        <end position="419"/>
    </location>
</feature>
<comment type="subcellular location">
    <subcellularLocation>
        <location evidence="1">Cell membrane</location>
        <topology evidence="1">Multi-pass membrane protein</topology>
    </subcellularLocation>
</comment>
<feature type="transmembrane region" description="Helical" evidence="10">
    <location>
        <begin position="324"/>
        <end position="347"/>
    </location>
</feature>
<sequence length="638" mass="68638">MNHMDFALAGAGSGELIFACALIGALGIGAQWLAWRLQAPAIVLMALAGLAAGPLWAVIFGAPLLDPERVFNGGGNDLLRPIVSLAVAVILFEGGLVLKFENLRDAGAAVRRMVFIGGPMAWGLGTLAARYAAGLDWSSSIVFAGVMVVTGPTVIMPLLRQSKLGGKAGQFLKWEGIVNDPVGALFAVASFEIIRVAATGESILGKGAMIVLAAGMGVALGIAFGWAMVRAFRAGWTPEYLKAPIIFASIILCYALAEQIEKEIGLVAVTAYGMTLANSRLAGIAELRKFKEDIAVLLVSGVFVILTANLRPDVIKDALTWRTLAFLLCMLFIVRPLSVWIATFGTLKRNEALLLGWIAPRGIVAVAVSSLFATLLEDLGRRGDSKFYFSGAEQITPLAFAMVFVTVVLHGFTIGPLARRLGLARKEKPGVLLVGVNPWSIDLAKVLRDVGIEPILADNNWRRLRPAREAGLNTFFGEVLSEDAEVRLDHSAFDQVVGLSANEPYNALVSGHFAPELGRHKVYQLSAQDTEDEDPRAIGMGTRGRTLIKRGRGYDSLIRDHYRGWTFGKTKLTEEYDLKDFREDRPKSDIVAELRLDGTIMFLGPNREPKGGEGVTLISFGPAKPTESEKELASAQAG</sequence>
<dbReference type="Pfam" id="PF00999">
    <property type="entry name" value="Na_H_Exchanger"/>
    <property type="match status" value="1"/>
</dbReference>
<accession>A0A062USR9</accession>
<evidence type="ECO:0000256" key="9">
    <source>
        <dbReference type="SAM" id="MobiDB-lite"/>
    </source>
</evidence>
<dbReference type="AlphaFoldDB" id="A0A062USR9"/>
<keyword evidence="5 10" id="KW-0812">Transmembrane</keyword>
<dbReference type="PANTHER" id="PTHR32507">
    <property type="entry name" value="NA(+)/H(+) ANTIPORTER 1"/>
    <property type="match status" value="1"/>
</dbReference>
<keyword evidence="7" id="KW-0406">Ion transport</keyword>
<evidence type="ECO:0000259" key="11">
    <source>
        <dbReference type="Pfam" id="PF00999"/>
    </source>
</evidence>
<feature type="transmembrane region" description="Helical" evidence="10">
    <location>
        <begin position="395"/>
        <end position="418"/>
    </location>
</feature>
<dbReference type="GO" id="GO:1902600">
    <property type="term" value="P:proton transmembrane transport"/>
    <property type="evidence" value="ECO:0007669"/>
    <property type="project" value="InterPro"/>
</dbReference>
<dbReference type="eggNOG" id="COG0025">
    <property type="taxonomic scope" value="Bacteria"/>
</dbReference>
<feature type="transmembrane region" description="Helical" evidence="10">
    <location>
        <begin position="82"/>
        <end position="101"/>
    </location>
</feature>
<organism evidence="12 13">
    <name type="scientific">Hyphomonas chukchiensis</name>
    <dbReference type="NCBI Taxonomy" id="1280947"/>
    <lineage>
        <taxon>Bacteria</taxon>
        <taxon>Pseudomonadati</taxon>
        <taxon>Pseudomonadota</taxon>
        <taxon>Alphaproteobacteria</taxon>
        <taxon>Hyphomonadales</taxon>
        <taxon>Hyphomonadaceae</taxon>
        <taxon>Hyphomonas</taxon>
    </lineage>
</organism>
<dbReference type="InterPro" id="IPR038770">
    <property type="entry name" value="Na+/solute_symporter_sf"/>
</dbReference>
<gene>
    <name evidence="12" type="ORF">HY30_02790</name>
</gene>
<keyword evidence="8 10" id="KW-0472">Membrane</keyword>
<proteinExistence type="predicted"/>
<dbReference type="GO" id="GO:0005886">
    <property type="term" value="C:plasma membrane"/>
    <property type="evidence" value="ECO:0007669"/>
    <property type="project" value="UniProtKB-SubCell"/>
</dbReference>
<feature type="transmembrane region" description="Helical" evidence="10">
    <location>
        <begin position="113"/>
        <end position="133"/>
    </location>
</feature>
<evidence type="ECO:0000256" key="1">
    <source>
        <dbReference type="ARBA" id="ARBA00004651"/>
    </source>
</evidence>
<dbReference type="InterPro" id="IPR006153">
    <property type="entry name" value="Cation/H_exchanger_TM"/>
</dbReference>
<comment type="caution">
    <text evidence="12">The sequence shown here is derived from an EMBL/GenBank/DDBJ whole genome shotgun (WGS) entry which is preliminary data.</text>
</comment>
<keyword evidence="3" id="KW-0050">Antiport</keyword>
<keyword evidence="6 10" id="KW-1133">Transmembrane helix</keyword>
<feature type="region of interest" description="Disordered" evidence="9">
    <location>
        <begin position="605"/>
        <end position="638"/>
    </location>
</feature>
<evidence type="ECO:0000256" key="5">
    <source>
        <dbReference type="ARBA" id="ARBA00022692"/>
    </source>
</evidence>
<evidence type="ECO:0000256" key="8">
    <source>
        <dbReference type="ARBA" id="ARBA00023136"/>
    </source>
</evidence>
<evidence type="ECO:0000256" key="2">
    <source>
        <dbReference type="ARBA" id="ARBA00022448"/>
    </source>
</evidence>
<feature type="transmembrane region" description="Helical" evidence="10">
    <location>
        <begin position="294"/>
        <end position="312"/>
    </location>
</feature>
<keyword evidence="2" id="KW-0813">Transport</keyword>